<feature type="domain" description="Thoeris protein ThsB TIR-like" evidence="1">
    <location>
        <begin position="8"/>
        <end position="108"/>
    </location>
</feature>
<dbReference type="Gene3D" id="3.40.50.9200">
    <property type="entry name" value="Hypothetical protein MTH538"/>
    <property type="match status" value="1"/>
</dbReference>
<protein>
    <submittedName>
        <fullName evidence="2">Molecular chaperone Tir</fullName>
    </submittedName>
</protein>
<evidence type="ECO:0000313" key="3">
    <source>
        <dbReference type="Proteomes" id="UP000708338"/>
    </source>
</evidence>
<dbReference type="Pfam" id="PF08937">
    <property type="entry name" value="ThsB_TIR"/>
    <property type="match status" value="1"/>
</dbReference>
<dbReference type="Proteomes" id="UP000708338">
    <property type="component" value="Unassembled WGS sequence"/>
</dbReference>
<dbReference type="InterPro" id="IPR015032">
    <property type="entry name" value="ThsB__TIR-like_domain"/>
</dbReference>
<sequence length="137" mass="15346">MSKTYNLFISHSWAYTDAYEKLVGLLDNAVDFEYKNYSVPKNDPIHNAKNDKELKAAIKNQMQSASVVLILAGVYSSYSKWIDIEIELAQSGFTNAKKIIAIEPWGSEKTSRKVKNAADEIVKWQTSSIVAAIKKLG</sequence>
<dbReference type="RefSeq" id="WP_215630076.1">
    <property type="nucleotide sequence ID" value="NZ_WQPS01000010.1"/>
</dbReference>
<evidence type="ECO:0000259" key="1">
    <source>
        <dbReference type="Pfam" id="PF08937"/>
    </source>
</evidence>
<accession>A0AA41K5M2</accession>
<proteinExistence type="predicted"/>
<evidence type="ECO:0000313" key="2">
    <source>
        <dbReference type="EMBL" id="MBT9809740.1"/>
    </source>
</evidence>
<organism evidence="2 3">
    <name type="scientific">Enterocloster citroniae</name>
    <dbReference type="NCBI Taxonomy" id="358743"/>
    <lineage>
        <taxon>Bacteria</taxon>
        <taxon>Bacillati</taxon>
        <taxon>Bacillota</taxon>
        <taxon>Clostridia</taxon>
        <taxon>Lachnospirales</taxon>
        <taxon>Lachnospiraceae</taxon>
        <taxon>Enterocloster</taxon>
    </lineage>
</organism>
<dbReference type="SUPFAM" id="SSF52206">
    <property type="entry name" value="Hypothetical protein MTH538"/>
    <property type="match status" value="1"/>
</dbReference>
<gene>
    <name evidence="2" type="ORF">GPL26_08820</name>
</gene>
<name>A0AA41K5M2_9FIRM</name>
<dbReference type="EMBL" id="WQPS01000010">
    <property type="protein sequence ID" value="MBT9809740.1"/>
    <property type="molecule type" value="Genomic_DNA"/>
</dbReference>
<dbReference type="InterPro" id="IPR036490">
    <property type="entry name" value="ThsB_TIR-like_sf"/>
</dbReference>
<comment type="caution">
    <text evidence="2">The sequence shown here is derived from an EMBL/GenBank/DDBJ whole genome shotgun (WGS) entry which is preliminary data.</text>
</comment>
<dbReference type="AlphaFoldDB" id="A0AA41K5M2"/>
<reference evidence="2" key="1">
    <citation type="journal article" date="2021" name="Gut Microbes">
        <title>A synthetic consortium of 100 gut commensals modulates the composition and function in a colon model of the microbiome of elderly subjects.</title>
        <authorList>
            <person name="Perez M."/>
            <person name="Ntemiri A."/>
            <person name="Tan H."/>
            <person name="Harris H.M.B."/>
            <person name="Roager H.M."/>
            <person name="Ribiere C."/>
            <person name="O'Toole P.W."/>
        </authorList>
    </citation>
    <scope>NUCLEOTIDE SEQUENCE</scope>
    <source>
        <strain evidence="2">MCC335</strain>
    </source>
</reference>